<keyword evidence="4" id="KW-1185">Reference proteome</keyword>
<dbReference type="SMART" id="SM01257">
    <property type="entry name" value="KRAP_IP3R_bind"/>
    <property type="match status" value="1"/>
</dbReference>
<dbReference type="OrthoDB" id="6088188at2759"/>
<feature type="compositionally biased region" description="Low complexity" evidence="1">
    <location>
        <begin position="182"/>
        <end position="193"/>
    </location>
</feature>
<dbReference type="InterPro" id="IPR029325">
    <property type="entry name" value="ITPR-bd"/>
</dbReference>
<evidence type="ECO:0000313" key="4">
    <source>
        <dbReference type="Proteomes" id="UP000183832"/>
    </source>
</evidence>
<dbReference type="PANTHER" id="PTHR17469:SF15">
    <property type="entry name" value="ITPR-INTERACTING DOMAIN-CONTAINING PROTEIN"/>
    <property type="match status" value="1"/>
</dbReference>
<feature type="compositionally biased region" description="Polar residues" evidence="1">
    <location>
        <begin position="68"/>
        <end position="86"/>
    </location>
</feature>
<dbReference type="InterPro" id="IPR043444">
    <property type="entry name" value="TESPA1-like"/>
</dbReference>
<dbReference type="PANTHER" id="PTHR17469">
    <property type="entry name" value="SPERM SPECIFIC ANTIGEN 2-RELATED"/>
    <property type="match status" value="1"/>
</dbReference>
<accession>A0A1J1ISQ9</accession>
<organism evidence="3 4">
    <name type="scientific">Clunio marinus</name>
    <dbReference type="NCBI Taxonomy" id="568069"/>
    <lineage>
        <taxon>Eukaryota</taxon>
        <taxon>Metazoa</taxon>
        <taxon>Ecdysozoa</taxon>
        <taxon>Arthropoda</taxon>
        <taxon>Hexapoda</taxon>
        <taxon>Insecta</taxon>
        <taxon>Pterygota</taxon>
        <taxon>Neoptera</taxon>
        <taxon>Endopterygota</taxon>
        <taxon>Diptera</taxon>
        <taxon>Nematocera</taxon>
        <taxon>Chironomoidea</taxon>
        <taxon>Chironomidae</taxon>
        <taxon>Clunio</taxon>
    </lineage>
</organism>
<reference evidence="3 4" key="1">
    <citation type="submission" date="2015-04" db="EMBL/GenBank/DDBJ databases">
        <authorList>
            <person name="Syromyatnikov M.Y."/>
            <person name="Popov V.N."/>
        </authorList>
    </citation>
    <scope>NUCLEOTIDE SEQUENCE [LARGE SCALE GENOMIC DNA]</scope>
</reference>
<dbReference type="EMBL" id="CVRI01000059">
    <property type="protein sequence ID" value="CRL03275.1"/>
    <property type="molecule type" value="Genomic_DNA"/>
</dbReference>
<dbReference type="Proteomes" id="UP000183832">
    <property type="component" value="Unassembled WGS sequence"/>
</dbReference>
<dbReference type="Pfam" id="PF14722">
    <property type="entry name" value="KRAP_IP3R_bind"/>
    <property type="match status" value="1"/>
</dbReference>
<feature type="region of interest" description="Disordered" evidence="1">
    <location>
        <begin position="62"/>
        <end position="86"/>
    </location>
</feature>
<dbReference type="GO" id="GO:0005102">
    <property type="term" value="F:signaling receptor binding"/>
    <property type="evidence" value="ECO:0007669"/>
    <property type="project" value="InterPro"/>
</dbReference>
<evidence type="ECO:0000259" key="2">
    <source>
        <dbReference type="SMART" id="SM01257"/>
    </source>
</evidence>
<feature type="region of interest" description="Disordered" evidence="1">
    <location>
        <begin position="150"/>
        <end position="169"/>
    </location>
</feature>
<gene>
    <name evidence="3" type="primary">putative AGAP005635-PB</name>
    <name evidence="3" type="ORF">CLUMA_CG016443</name>
</gene>
<protein>
    <submittedName>
        <fullName evidence="3">CLUMA_CG016443, isoform A</fullName>
    </submittedName>
</protein>
<evidence type="ECO:0000256" key="1">
    <source>
        <dbReference type="SAM" id="MobiDB-lite"/>
    </source>
</evidence>
<feature type="region of interest" description="Disordered" evidence="1">
    <location>
        <begin position="123"/>
        <end position="142"/>
    </location>
</feature>
<name>A0A1J1ISQ9_9DIPT</name>
<sequence>MKTTTEDDDADDQDVSKRVSSWVSDFVNEMRKKSPATIQKWVDSIAVDESDNSSNVKAFETIEEETCDSSSSELKTNQPSTSGTTENIKERLNDLCNKLNVNEKLKSKKIGLKNLIAKTTQKLVNESSSDPPMEQKNDENLTNEAVANIKDDNEEDSSKNEEIVSNVDNLSAPRTRIGVLGRSSSENPSPLSSRNRRLVEIGRSFSVANENELPPAQASSENLIYDADEDISITIPSLNTSPSIISNNTTNSLSNSQIAPVRANLLQARPMREHTVSEGHQSPQVQHKNPLLRDSSFQSDSSHCSSVESLLEARRPDAEAILVNLGFGPVHGNDDVLSKIPKRFLKPSQVRGVDTDTFLRNQHLSNHIHEHSVLGYRGLLDYNNLEILRRFHPHVASSRSSCSLSDSHVPSNIVKAIIERFSANEIRRMSSMESIDCSSPRTFKGIANHILAHRQFMK</sequence>
<feature type="region of interest" description="Disordered" evidence="1">
    <location>
        <begin position="175"/>
        <end position="195"/>
    </location>
</feature>
<feature type="domain" description="ITPR-interacting" evidence="2">
    <location>
        <begin position="290"/>
        <end position="433"/>
    </location>
</feature>
<evidence type="ECO:0000313" key="3">
    <source>
        <dbReference type="EMBL" id="CRL03275.1"/>
    </source>
</evidence>
<proteinExistence type="predicted"/>
<dbReference type="AlphaFoldDB" id="A0A1J1ISQ9"/>